<dbReference type="InterPro" id="IPR007304">
    <property type="entry name" value="TAP46-like"/>
</dbReference>
<dbReference type="Proteomes" id="UP001304895">
    <property type="component" value="Unassembled WGS sequence"/>
</dbReference>
<reference evidence="2" key="1">
    <citation type="journal article" date="2023" name="Mol. Phylogenet. Evol.">
        <title>Genome-scale phylogeny and comparative genomics of the fungal order Sordariales.</title>
        <authorList>
            <person name="Hensen N."/>
            <person name="Bonometti L."/>
            <person name="Westerberg I."/>
            <person name="Brannstrom I.O."/>
            <person name="Guillou S."/>
            <person name="Cros-Aarteil S."/>
            <person name="Calhoun S."/>
            <person name="Haridas S."/>
            <person name="Kuo A."/>
            <person name="Mondo S."/>
            <person name="Pangilinan J."/>
            <person name="Riley R."/>
            <person name="LaButti K."/>
            <person name="Andreopoulos B."/>
            <person name="Lipzen A."/>
            <person name="Chen C."/>
            <person name="Yan M."/>
            <person name="Daum C."/>
            <person name="Ng V."/>
            <person name="Clum A."/>
            <person name="Steindorff A."/>
            <person name="Ohm R.A."/>
            <person name="Martin F."/>
            <person name="Silar P."/>
            <person name="Natvig D.O."/>
            <person name="Lalanne C."/>
            <person name="Gautier V."/>
            <person name="Ament-Velasquez S.L."/>
            <person name="Kruys A."/>
            <person name="Hutchinson M.I."/>
            <person name="Powell A.J."/>
            <person name="Barry K."/>
            <person name="Miller A.N."/>
            <person name="Grigoriev I.V."/>
            <person name="Debuchy R."/>
            <person name="Gladieux P."/>
            <person name="Hiltunen Thoren M."/>
            <person name="Johannesson H."/>
        </authorList>
    </citation>
    <scope>NUCLEOTIDE SEQUENCE</scope>
    <source>
        <strain evidence="2">CBS 123565</strain>
    </source>
</reference>
<comment type="caution">
    <text evidence="2">The sequence shown here is derived from an EMBL/GenBank/DDBJ whole genome shotgun (WGS) entry which is preliminary data.</text>
</comment>
<dbReference type="PANTHER" id="PTHR10933">
    <property type="entry name" value="IMMUNOGLOBULIN-BINDING PROTEIN 1"/>
    <property type="match status" value="1"/>
</dbReference>
<dbReference type="Pfam" id="PF04177">
    <property type="entry name" value="TAP42"/>
    <property type="match status" value="1"/>
</dbReference>
<dbReference type="InterPro" id="IPR038511">
    <property type="entry name" value="TAP42/TAP46-like_sf"/>
</dbReference>
<accession>A0AAN6UKB0</accession>
<protein>
    <submittedName>
        <fullName evidence="2">TAP42-like protein</fullName>
    </submittedName>
</protein>
<feature type="region of interest" description="Disordered" evidence="1">
    <location>
        <begin position="236"/>
        <end position="273"/>
    </location>
</feature>
<feature type="region of interest" description="Disordered" evidence="1">
    <location>
        <begin position="339"/>
        <end position="388"/>
    </location>
</feature>
<evidence type="ECO:0000313" key="3">
    <source>
        <dbReference type="Proteomes" id="UP001304895"/>
    </source>
</evidence>
<organism evidence="2 3">
    <name type="scientific">Trichocladium antarcticum</name>
    <dbReference type="NCBI Taxonomy" id="1450529"/>
    <lineage>
        <taxon>Eukaryota</taxon>
        <taxon>Fungi</taxon>
        <taxon>Dikarya</taxon>
        <taxon>Ascomycota</taxon>
        <taxon>Pezizomycotina</taxon>
        <taxon>Sordariomycetes</taxon>
        <taxon>Sordariomycetidae</taxon>
        <taxon>Sordariales</taxon>
        <taxon>Chaetomiaceae</taxon>
        <taxon>Trichocladium</taxon>
    </lineage>
</organism>
<feature type="region of interest" description="Disordered" evidence="1">
    <location>
        <begin position="174"/>
        <end position="203"/>
    </location>
</feature>
<name>A0AAN6UKB0_9PEZI</name>
<proteinExistence type="predicted"/>
<dbReference type="EMBL" id="MU853409">
    <property type="protein sequence ID" value="KAK4134344.1"/>
    <property type="molecule type" value="Genomic_DNA"/>
</dbReference>
<evidence type="ECO:0000256" key="1">
    <source>
        <dbReference type="SAM" id="MobiDB-lite"/>
    </source>
</evidence>
<dbReference type="GO" id="GO:0035303">
    <property type="term" value="P:regulation of dephosphorylation"/>
    <property type="evidence" value="ECO:0007669"/>
    <property type="project" value="TreeGrafter"/>
</dbReference>
<reference evidence="2" key="2">
    <citation type="submission" date="2023-05" db="EMBL/GenBank/DDBJ databases">
        <authorList>
            <consortium name="Lawrence Berkeley National Laboratory"/>
            <person name="Steindorff A."/>
            <person name="Hensen N."/>
            <person name="Bonometti L."/>
            <person name="Westerberg I."/>
            <person name="Brannstrom I.O."/>
            <person name="Guillou S."/>
            <person name="Cros-Aarteil S."/>
            <person name="Calhoun S."/>
            <person name="Haridas S."/>
            <person name="Kuo A."/>
            <person name="Mondo S."/>
            <person name="Pangilinan J."/>
            <person name="Riley R."/>
            <person name="Labutti K."/>
            <person name="Andreopoulos B."/>
            <person name="Lipzen A."/>
            <person name="Chen C."/>
            <person name="Yanf M."/>
            <person name="Daum C."/>
            <person name="Ng V."/>
            <person name="Clum A."/>
            <person name="Ohm R."/>
            <person name="Martin F."/>
            <person name="Silar P."/>
            <person name="Natvig D."/>
            <person name="Lalanne C."/>
            <person name="Gautier V."/>
            <person name="Ament-Velasquez S.L."/>
            <person name="Kruys A."/>
            <person name="Hutchinson M.I."/>
            <person name="Powell A.J."/>
            <person name="Barry K."/>
            <person name="Miller A.N."/>
            <person name="Grigoriev I.V."/>
            <person name="Debuchy R."/>
            <person name="Gladieux P."/>
            <person name="Thoren M.H."/>
            <person name="Johannesson H."/>
        </authorList>
    </citation>
    <scope>NUCLEOTIDE SEQUENCE</scope>
    <source>
        <strain evidence="2">CBS 123565</strain>
    </source>
</reference>
<sequence>MDDEPRSVKAIFADAESKRMALESSPFPPNSAEHSDTVSSAVRLYQNCLSLIGALSLFSPNESLDDLSTADLPFLLTNFHLAELAQKLPSSSPPERRRILSAARDAYERYLHLLDSYDLLPPSYKKLFEQYTDSPTTFSTVSTSDPSARRDAKIANFRAEKELRTKLEYLRHRPNYGLDDDDNDSGAGETAQTGGGGGSGDEDAVRETHLAHLHYSTHMTFQALDNLNRESEILALAPPTTPHPSDHTTLVSSDPRRRHQPAGGLGDNNAYSDRLDQPLRSLTNLGGPLLSKQGKPLQPFTLVGNRQELAAGVFRPGHNLPTMSIDEYLDEERRRGGIIEGGGEASWHRPEPDEDDLEKADAETMKAREWDEFVEANPKGSGNTLNRG</sequence>
<dbReference type="Gene3D" id="1.25.40.540">
    <property type="entry name" value="TAP42-like family"/>
    <property type="match status" value="1"/>
</dbReference>
<evidence type="ECO:0000313" key="2">
    <source>
        <dbReference type="EMBL" id="KAK4134344.1"/>
    </source>
</evidence>
<keyword evidence="3" id="KW-1185">Reference proteome</keyword>
<dbReference type="GO" id="GO:0051721">
    <property type="term" value="F:protein phosphatase 2A binding"/>
    <property type="evidence" value="ECO:0007669"/>
    <property type="project" value="TreeGrafter"/>
</dbReference>
<feature type="compositionally biased region" description="Basic and acidic residues" evidence="1">
    <location>
        <begin position="359"/>
        <end position="371"/>
    </location>
</feature>
<dbReference type="PANTHER" id="PTHR10933:SF9">
    <property type="entry name" value="IMMUNOGLOBULIN-BINDING PROTEIN 1"/>
    <property type="match status" value="1"/>
</dbReference>
<dbReference type="AlphaFoldDB" id="A0AAN6UKB0"/>
<dbReference type="GO" id="GO:0005829">
    <property type="term" value="C:cytosol"/>
    <property type="evidence" value="ECO:0007669"/>
    <property type="project" value="TreeGrafter"/>
</dbReference>
<gene>
    <name evidence="2" type="ORF">BT67DRAFT_442269</name>
</gene>
<dbReference type="GO" id="GO:0009966">
    <property type="term" value="P:regulation of signal transduction"/>
    <property type="evidence" value="ECO:0007669"/>
    <property type="project" value="InterPro"/>
</dbReference>